<dbReference type="Proteomes" id="UP000592342">
    <property type="component" value="Unassembled WGS sequence"/>
</dbReference>
<comment type="caution">
    <text evidence="2">The sequence shown here is derived from an EMBL/GenBank/DDBJ whole genome shotgun (WGS) entry which is preliminary data.</text>
</comment>
<organism evidence="2 3">
    <name type="scientific">Klebsiella pneumoniae</name>
    <dbReference type="NCBI Taxonomy" id="573"/>
    <lineage>
        <taxon>Bacteria</taxon>
        <taxon>Pseudomonadati</taxon>
        <taxon>Pseudomonadota</taxon>
        <taxon>Gammaproteobacteria</taxon>
        <taxon>Enterobacterales</taxon>
        <taxon>Enterobacteriaceae</taxon>
        <taxon>Klebsiella/Raoultella group</taxon>
        <taxon>Klebsiella</taxon>
        <taxon>Klebsiella pneumoniae complex</taxon>
    </lineage>
</organism>
<reference evidence="2 3" key="1">
    <citation type="submission" date="2020-08" db="EMBL/GenBank/DDBJ databases">
        <title>Tigecycline and colistin resistance in Klebsiella pneumoniae.</title>
        <authorList>
            <person name="Ramesh N."/>
            <person name="Shanthini T."/>
            <person name="Prasanth M."/>
            <person name="Senthilkumar N."/>
            <person name="Meesala Krishna M."/>
            <person name="Guruswami G."/>
        </authorList>
    </citation>
    <scope>NUCLEOTIDE SEQUENCE [LARGE SCALE GENOMIC DNA]</scope>
    <source>
        <strain evidence="2 3">SHM 84</strain>
    </source>
</reference>
<evidence type="ECO:0000313" key="2">
    <source>
        <dbReference type="EMBL" id="MBC2862989.1"/>
    </source>
</evidence>
<accession>A0A7X1LN06</accession>
<sequence length="46" mass="5263">MSHGWRRIALYPGYVIWHRVRPFRRPGKRSAAGQSGRVPVFVQDGG</sequence>
<dbReference type="EMBL" id="JACLRA010000001">
    <property type="protein sequence ID" value="MBC2862989.1"/>
    <property type="molecule type" value="Genomic_DNA"/>
</dbReference>
<proteinExistence type="predicted"/>
<protein>
    <submittedName>
        <fullName evidence="2">Uncharacterized protein</fullName>
    </submittedName>
</protein>
<name>A0A7X1LN06_KLEPN</name>
<evidence type="ECO:0000313" key="3">
    <source>
        <dbReference type="Proteomes" id="UP000592342"/>
    </source>
</evidence>
<evidence type="ECO:0000256" key="1">
    <source>
        <dbReference type="SAM" id="MobiDB-lite"/>
    </source>
</evidence>
<dbReference type="AlphaFoldDB" id="A0A7X1LN06"/>
<gene>
    <name evidence="2" type="ORF">H7U16_20940</name>
</gene>
<feature type="region of interest" description="Disordered" evidence="1">
    <location>
        <begin position="26"/>
        <end position="46"/>
    </location>
</feature>